<dbReference type="Proteomes" id="UP000521943">
    <property type="component" value="Unassembled WGS sequence"/>
</dbReference>
<evidence type="ECO:0000313" key="2">
    <source>
        <dbReference type="Proteomes" id="UP000521943"/>
    </source>
</evidence>
<dbReference type="EMBL" id="JACGCI010000117">
    <property type="protein sequence ID" value="KAF6744613.1"/>
    <property type="molecule type" value="Genomic_DNA"/>
</dbReference>
<organism evidence="1 2">
    <name type="scientific">Ephemerocybe angulata</name>
    <dbReference type="NCBI Taxonomy" id="980116"/>
    <lineage>
        <taxon>Eukaryota</taxon>
        <taxon>Fungi</taxon>
        <taxon>Dikarya</taxon>
        <taxon>Basidiomycota</taxon>
        <taxon>Agaricomycotina</taxon>
        <taxon>Agaricomycetes</taxon>
        <taxon>Agaricomycetidae</taxon>
        <taxon>Agaricales</taxon>
        <taxon>Agaricineae</taxon>
        <taxon>Psathyrellaceae</taxon>
        <taxon>Ephemerocybe</taxon>
    </lineage>
</organism>
<sequence length="346" mass="39408">MNFSNPSLYRLQSRLSRTMSTNLRILSAAHFPSYWPPQGIATFQPQPLAPRPYNLIELTTPASFEISEKLYVGKNKWSQVLRGSFKASAKTVYNDVVLKIYCESLHPRYGEAGNTSPPVPFSRIPSSNVYSHRNTAEIMAWQEAWAYGMLSKLQGGQIPQFHGVYQVESPESDETGPCLAVLMSFVEGESIVERCQELWPAGDILSWNPSTDNADWCRLIRDVYVLTHRIHQLGVAHLDIKDMNIKYHRPSGSVIFLDFAFSRPSRFETLEEASRHDLKRGLRHDEHCLSGFLLEMCGDSEVSEESWDTISQRRAKFALWAIAHCSNEDWYKAFPPGEMEALSKAR</sequence>
<reference evidence="1 2" key="1">
    <citation type="submission" date="2020-07" db="EMBL/GenBank/DDBJ databases">
        <title>Comparative genomics of pyrophilous fungi reveals a link between fire events and developmental genes.</title>
        <authorList>
            <consortium name="DOE Joint Genome Institute"/>
            <person name="Steindorff A.S."/>
            <person name="Carver A."/>
            <person name="Calhoun S."/>
            <person name="Stillman K."/>
            <person name="Liu H."/>
            <person name="Lipzen A."/>
            <person name="Pangilinan J."/>
            <person name="Labutti K."/>
            <person name="Bruns T.D."/>
            <person name="Grigoriev I.V."/>
        </authorList>
    </citation>
    <scope>NUCLEOTIDE SEQUENCE [LARGE SCALE GENOMIC DNA]</scope>
    <source>
        <strain evidence="1 2">CBS 144469</strain>
    </source>
</reference>
<gene>
    <name evidence="1" type="ORF">DFP72DRAFT_928223</name>
</gene>
<comment type="caution">
    <text evidence="1">The sequence shown here is derived from an EMBL/GenBank/DDBJ whole genome shotgun (WGS) entry which is preliminary data.</text>
</comment>
<dbReference type="OrthoDB" id="2954877at2759"/>
<keyword evidence="2" id="KW-1185">Reference proteome</keyword>
<evidence type="ECO:0008006" key="3">
    <source>
        <dbReference type="Google" id="ProtNLM"/>
    </source>
</evidence>
<accession>A0A8H6HCV9</accession>
<name>A0A8H6HCV9_9AGAR</name>
<evidence type="ECO:0000313" key="1">
    <source>
        <dbReference type="EMBL" id="KAF6744613.1"/>
    </source>
</evidence>
<dbReference type="InterPro" id="IPR011009">
    <property type="entry name" value="Kinase-like_dom_sf"/>
</dbReference>
<dbReference type="SUPFAM" id="SSF56112">
    <property type="entry name" value="Protein kinase-like (PK-like)"/>
    <property type="match status" value="1"/>
</dbReference>
<protein>
    <recommendedName>
        <fullName evidence="3">Protein kinase domain-containing protein</fullName>
    </recommendedName>
</protein>
<dbReference type="Gene3D" id="1.10.510.10">
    <property type="entry name" value="Transferase(Phosphotransferase) domain 1"/>
    <property type="match status" value="1"/>
</dbReference>
<dbReference type="AlphaFoldDB" id="A0A8H6HCV9"/>
<proteinExistence type="predicted"/>